<dbReference type="EMBL" id="CP013023">
    <property type="protein sequence ID" value="ANF94578.1"/>
    <property type="molecule type" value="Genomic_DNA"/>
</dbReference>
<dbReference type="PANTHER" id="PTHR19136:SF81">
    <property type="entry name" value="MOLYBDENUM COFACTOR GUANYLYLTRANSFERASE"/>
    <property type="match status" value="1"/>
</dbReference>
<feature type="domain" description="MobA-like NTP transferase" evidence="9">
    <location>
        <begin position="13"/>
        <end position="172"/>
    </location>
</feature>
<evidence type="ECO:0000313" key="11">
    <source>
        <dbReference type="EMBL" id="ANF98546.1"/>
    </source>
</evidence>
<evidence type="ECO:0000256" key="4">
    <source>
        <dbReference type="ARBA" id="ARBA00022741"/>
    </source>
</evidence>
<feature type="binding site" evidence="8">
    <location>
        <position position="28"/>
    </location>
    <ligand>
        <name>GTP</name>
        <dbReference type="ChEBI" id="CHEBI:37565"/>
    </ligand>
</feature>
<keyword evidence="5 8" id="KW-0460">Magnesium</keyword>
<evidence type="ECO:0000256" key="1">
    <source>
        <dbReference type="ARBA" id="ARBA00022490"/>
    </source>
</evidence>
<dbReference type="Pfam" id="PF12804">
    <property type="entry name" value="NTP_transf_3"/>
    <property type="match status" value="1"/>
</dbReference>
<comment type="catalytic activity">
    <reaction evidence="8">
        <text>Mo-molybdopterin + GTP + H(+) = Mo-molybdopterin guanine dinucleotide + diphosphate</text>
        <dbReference type="Rhea" id="RHEA:34243"/>
        <dbReference type="ChEBI" id="CHEBI:15378"/>
        <dbReference type="ChEBI" id="CHEBI:33019"/>
        <dbReference type="ChEBI" id="CHEBI:37565"/>
        <dbReference type="ChEBI" id="CHEBI:71302"/>
        <dbReference type="ChEBI" id="CHEBI:71310"/>
        <dbReference type="EC" id="2.7.7.77"/>
    </reaction>
</comment>
<comment type="domain">
    <text evidence="8">The N-terminal domain determines nucleotide recognition and specific binding, while the C-terminal domain determines the specific binding to the target protein.</text>
</comment>
<comment type="function">
    <text evidence="8">Transfers a GMP moiety from GTP to Mo-molybdopterin (Mo-MPT) cofactor (Moco or molybdenum cofactor) to form Mo-molybdopterin guanine dinucleotide (Mo-MGD) cofactor.</text>
</comment>
<comment type="subcellular location">
    <subcellularLocation>
        <location evidence="8">Cytoplasm</location>
    </subcellularLocation>
</comment>
<accession>A0A172ZAD5</accession>
<dbReference type="GO" id="GO:0005525">
    <property type="term" value="F:GTP binding"/>
    <property type="evidence" value="ECO:0007669"/>
    <property type="project" value="UniProtKB-UniRule"/>
</dbReference>
<evidence type="ECO:0000256" key="3">
    <source>
        <dbReference type="ARBA" id="ARBA00022723"/>
    </source>
</evidence>
<dbReference type="OrthoDB" id="9788394at2"/>
<feature type="binding site" evidence="8">
    <location>
        <position position="102"/>
    </location>
    <ligand>
        <name>GTP</name>
        <dbReference type="ChEBI" id="CHEBI:37565"/>
    </ligand>
</feature>
<dbReference type="GO" id="GO:0005737">
    <property type="term" value="C:cytoplasm"/>
    <property type="evidence" value="ECO:0007669"/>
    <property type="project" value="UniProtKB-SubCell"/>
</dbReference>
<dbReference type="GO" id="GO:0046872">
    <property type="term" value="F:metal ion binding"/>
    <property type="evidence" value="ECO:0007669"/>
    <property type="project" value="UniProtKB-KW"/>
</dbReference>
<reference evidence="12" key="1">
    <citation type="submission" date="2015-10" db="EMBL/GenBank/DDBJ databases">
        <title>Genome of Paenibacillus bovis sp. nov.</title>
        <authorList>
            <person name="Wu Z."/>
            <person name="Gao C."/>
            <person name="Liu Z."/>
            <person name="Zheng H."/>
        </authorList>
    </citation>
    <scope>NUCLEOTIDE SEQUENCE [LARGE SCALE GENOMIC DNA]</scope>
    <source>
        <strain evidence="12">BD3526</strain>
    </source>
</reference>
<dbReference type="Proteomes" id="UP000078148">
    <property type="component" value="Chromosome"/>
</dbReference>
<keyword evidence="12" id="KW-1185">Reference proteome</keyword>
<dbReference type="InterPro" id="IPR013482">
    <property type="entry name" value="Molybde_CF_guanTrfase"/>
</dbReference>
<evidence type="ECO:0000259" key="9">
    <source>
        <dbReference type="Pfam" id="PF12804"/>
    </source>
</evidence>
<dbReference type="PANTHER" id="PTHR19136">
    <property type="entry name" value="MOLYBDENUM COFACTOR GUANYLYLTRANSFERASE"/>
    <property type="match status" value="1"/>
</dbReference>
<keyword evidence="1 8" id="KW-0963">Cytoplasm</keyword>
<keyword evidence="6 8" id="KW-0342">GTP-binding</keyword>
<keyword evidence="2 8" id="KW-0808">Transferase</keyword>
<reference evidence="10 12" key="2">
    <citation type="journal article" date="2016" name="Int. J. Syst. Evol. Microbiol.">
        <title>Paenibacillus bovis sp. nov., isolated from raw yak (Bos grunniens) milk.</title>
        <authorList>
            <person name="Gao C."/>
            <person name="Han J."/>
            <person name="Liu Z."/>
            <person name="Xu X."/>
            <person name="Hang F."/>
            <person name="Wu Z."/>
        </authorList>
    </citation>
    <scope>NUCLEOTIDE SEQUENCE [LARGE SCALE GENOMIC DNA]</scope>
    <source>
        <strain evidence="10 12">BD3526</strain>
    </source>
</reference>
<feature type="binding site" evidence="8">
    <location>
        <position position="102"/>
    </location>
    <ligand>
        <name>Mg(2+)</name>
        <dbReference type="ChEBI" id="CHEBI:18420"/>
    </ligand>
</feature>
<sequence>MKRKERKYSDTAGIILAGGQSRRMGTDKALLKIGNSYVIQRVVSALEPCVSQLGLAAPADRNYDFLQLPIAEDSFPGQGPLSGLYAGMNSLDAQWYVLSACDLPFASTRLLEIMLEHVHSVAGEDVPVQIVLPTYEGRHHPLYAVYHRSVYASLETALHSKQLRVMDWLQQHQVAELSLEQLLAQRSESNGDDLSPWCLHNMNDPASYQLALQQMDSDRELY</sequence>
<dbReference type="KEGG" id="pbv:AR543_00045"/>
<evidence type="ECO:0000256" key="6">
    <source>
        <dbReference type="ARBA" id="ARBA00023134"/>
    </source>
</evidence>
<dbReference type="SUPFAM" id="SSF53448">
    <property type="entry name" value="Nucleotide-diphospho-sugar transferases"/>
    <property type="match status" value="1"/>
</dbReference>
<dbReference type="RefSeq" id="WP_060530673.1">
    <property type="nucleotide sequence ID" value="NZ_CP013023.1"/>
</dbReference>
<dbReference type="EMBL" id="CP013023">
    <property type="protein sequence ID" value="ANF98546.1"/>
    <property type="molecule type" value="Genomic_DNA"/>
</dbReference>
<organism evidence="10 12">
    <name type="scientific">Paenibacillus bovis</name>
    <dbReference type="NCBI Taxonomy" id="1616788"/>
    <lineage>
        <taxon>Bacteria</taxon>
        <taxon>Bacillati</taxon>
        <taxon>Bacillota</taxon>
        <taxon>Bacilli</taxon>
        <taxon>Bacillales</taxon>
        <taxon>Paenibacillaceae</taxon>
        <taxon>Paenibacillus</taxon>
    </lineage>
</organism>
<evidence type="ECO:0000256" key="8">
    <source>
        <dbReference type="HAMAP-Rule" id="MF_00316"/>
    </source>
</evidence>
<feature type="binding site" evidence="8">
    <location>
        <position position="73"/>
    </location>
    <ligand>
        <name>GTP</name>
        <dbReference type="ChEBI" id="CHEBI:37565"/>
    </ligand>
</feature>
<keyword evidence="4 8" id="KW-0547">Nucleotide-binding</keyword>
<dbReference type="STRING" id="1616788.AR543_00045"/>
<protein>
    <recommendedName>
        <fullName evidence="8">Probable molybdenum cofactor guanylyltransferase</fullName>
        <shortName evidence="8">MoCo guanylyltransferase</shortName>
        <ecNumber evidence="8">2.7.7.77</ecNumber>
    </recommendedName>
    <alternativeName>
        <fullName evidence="8">GTP:molybdopterin guanylyltransferase</fullName>
    </alternativeName>
    <alternativeName>
        <fullName evidence="8">Mo-MPT guanylyltransferase</fullName>
    </alternativeName>
    <alternativeName>
        <fullName evidence="8">Molybdopterin guanylyltransferase</fullName>
    </alternativeName>
    <alternativeName>
        <fullName evidence="8">Molybdopterin-guanine dinucleotide synthase</fullName>
        <shortName evidence="8">MGD synthase</shortName>
    </alternativeName>
</protein>
<dbReference type="GO" id="GO:0006777">
    <property type="term" value="P:Mo-molybdopterin cofactor biosynthetic process"/>
    <property type="evidence" value="ECO:0007669"/>
    <property type="project" value="UniProtKB-KW"/>
</dbReference>
<evidence type="ECO:0000313" key="12">
    <source>
        <dbReference type="Proteomes" id="UP000078148"/>
    </source>
</evidence>
<comment type="caution">
    <text evidence="8">Lacks conserved residue(s) required for the propagation of feature annotation.</text>
</comment>
<proteinExistence type="inferred from homology"/>
<gene>
    <name evidence="8" type="primary">mobA</name>
    <name evidence="10" type="ORF">AR543_00045</name>
    <name evidence="11" type="ORF">AR543_22820</name>
</gene>
<evidence type="ECO:0000256" key="7">
    <source>
        <dbReference type="ARBA" id="ARBA00023150"/>
    </source>
</evidence>
<dbReference type="AlphaFoldDB" id="A0A172ZAD5"/>
<evidence type="ECO:0000256" key="2">
    <source>
        <dbReference type="ARBA" id="ARBA00022679"/>
    </source>
</evidence>
<name>A0A172ZAD5_9BACL</name>
<dbReference type="InterPro" id="IPR029044">
    <property type="entry name" value="Nucleotide-diphossugar_trans"/>
</dbReference>
<dbReference type="GO" id="GO:0061603">
    <property type="term" value="F:molybdenum cofactor guanylyltransferase activity"/>
    <property type="evidence" value="ECO:0007669"/>
    <property type="project" value="UniProtKB-EC"/>
</dbReference>
<dbReference type="InterPro" id="IPR025877">
    <property type="entry name" value="MobA-like_NTP_Trfase"/>
</dbReference>
<evidence type="ECO:0000313" key="10">
    <source>
        <dbReference type="EMBL" id="ANF94578.1"/>
    </source>
</evidence>
<keyword evidence="7 8" id="KW-0501">Molybdenum cofactor biosynthesis</keyword>
<dbReference type="EC" id="2.7.7.77" evidence="8"/>
<dbReference type="CDD" id="cd02503">
    <property type="entry name" value="MobA"/>
    <property type="match status" value="1"/>
</dbReference>
<feature type="binding site" evidence="8">
    <location>
        <begin position="16"/>
        <end position="18"/>
    </location>
    <ligand>
        <name>GTP</name>
        <dbReference type="ChEBI" id="CHEBI:37565"/>
    </ligand>
</feature>
<dbReference type="KEGG" id="pbv:AR543_22820"/>
<comment type="cofactor">
    <cofactor evidence="8">
        <name>Mg(2+)</name>
        <dbReference type="ChEBI" id="CHEBI:18420"/>
    </cofactor>
</comment>
<keyword evidence="3 8" id="KW-0479">Metal-binding</keyword>
<evidence type="ECO:0000256" key="5">
    <source>
        <dbReference type="ARBA" id="ARBA00022842"/>
    </source>
</evidence>
<dbReference type="HAMAP" id="MF_00316">
    <property type="entry name" value="MobA"/>
    <property type="match status" value="1"/>
</dbReference>
<dbReference type="Gene3D" id="3.90.550.10">
    <property type="entry name" value="Spore Coat Polysaccharide Biosynthesis Protein SpsA, Chain A"/>
    <property type="match status" value="1"/>
</dbReference>
<comment type="similarity">
    <text evidence="8">Belongs to the MobA family.</text>
</comment>